<dbReference type="PANTHER" id="PTHR45774:SF4">
    <property type="entry name" value="AXUNDEAD, ISOFORM F"/>
    <property type="match status" value="1"/>
</dbReference>
<dbReference type="Proteomes" id="UP000695000">
    <property type="component" value="Unplaced"/>
</dbReference>
<keyword evidence="3" id="KW-1185">Reference proteome</keyword>
<evidence type="ECO:0000259" key="2">
    <source>
        <dbReference type="SMART" id="SM00875"/>
    </source>
</evidence>
<feature type="domain" description="BACK" evidence="2">
    <location>
        <begin position="140"/>
        <end position="237"/>
    </location>
</feature>
<feature type="region of interest" description="Disordered" evidence="1">
    <location>
        <begin position="1"/>
        <end position="23"/>
    </location>
</feature>
<dbReference type="Pfam" id="PF07707">
    <property type="entry name" value="BACK"/>
    <property type="match status" value="1"/>
</dbReference>
<name>A0ABM1NI74_NICVS</name>
<gene>
    <name evidence="4" type="primary">LOC108569472</name>
</gene>
<sequence length="335" mass="39312">MVVVVNHTREDPEDEMQPIDPPEMMDTASTISELHPILPMKDGEKHPMMARAYRPVINAMKAVPLTIKDMTTAIDLLETAVLQQNMPLMKECVRNVDRLLNRENVLTVFRKLGWFKRMKPTEFEPSAPPLVEDERLRDTDWSEDILENLCHNCLLLIDKEAEYVLQSPEFVELDYMEVYELLVRDSLEVQSEMSVYVAVYDWAMVRIEQRNLGPERMPEVLRKLRFTPRYCLMSRKEFHGKFYGVIKGPTKSGMLKPMDVQRIRYFLEEKSRGKKPQPPDQYQIRKRCPGKQIPNELSEISLQRHKELIASHKSKPSKKDTWIINFLTCWTAVFD</sequence>
<dbReference type="SMART" id="SM00875">
    <property type="entry name" value="BACK"/>
    <property type="match status" value="1"/>
</dbReference>
<organism evidence="3 4">
    <name type="scientific">Nicrophorus vespilloides</name>
    <name type="common">Boreal carrion beetle</name>
    <dbReference type="NCBI Taxonomy" id="110193"/>
    <lineage>
        <taxon>Eukaryota</taxon>
        <taxon>Metazoa</taxon>
        <taxon>Ecdysozoa</taxon>
        <taxon>Arthropoda</taxon>
        <taxon>Hexapoda</taxon>
        <taxon>Insecta</taxon>
        <taxon>Pterygota</taxon>
        <taxon>Neoptera</taxon>
        <taxon>Endopterygota</taxon>
        <taxon>Coleoptera</taxon>
        <taxon>Polyphaga</taxon>
        <taxon>Staphyliniformia</taxon>
        <taxon>Silphidae</taxon>
        <taxon>Nicrophorinae</taxon>
        <taxon>Nicrophorus</taxon>
    </lineage>
</organism>
<proteinExistence type="predicted"/>
<dbReference type="Gene3D" id="1.25.40.420">
    <property type="match status" value="1"/>
</dbReference>
<dbReference type="GeneID" id="108569472"/>
<accession>A0ABM1NI74</accession>
<dbReference type="InterPro" id="IPR011705">
    <property type="entry name" value="BACK"/>
</dbReference>
<evidence type="ECO:0000256" key="1">
    <source>
        <dbReference type="SAM" id="MobiDB-lite"/>
    </source>
</evidence>
<dbReference type="RefSeq" id="XP_017786524.1">
    <property type="nucleotide sequence ID" value="XM_017931035.1"/>
</dbReference>
<reference evidence="4" key="1">
    <citation type="submission" date="2025-08" db="UniProtKB">
        <authorList>
            <consortium name="RefSeq"/>
        </authorList>
    </citation>
    <scope>IDENTIFICATION</scope>
</reference>
<evidence type="ECO:0000313" key="3">
    <source>
        <dbReference type="Proteomes" id="UP000695000"/>
    </source>
</evidence>
<evidence type="ECO:0000313" key="4">
    <source>
        <dbReference type="RefSeq" id="XP_017786524.1"/>
    </source>
</evidence>
<dbReference type="PANTHER" id="PTHR45774">
    <property type="entry name" value="BTB/POZ DOMAIN-CONTAINING"/>
    <property type="match status" value="1"/>
</dbReference>
<protein>
    <submittedName>
        <fullName evidence="4">Uncharacterized protein LOC108569472</fullName>
    </submittedName>
</protein>